<dbReference type="Gene3D" id="3.10.580.10">
    <property type="entry name" value="CBS-domain"/>
    <property type="match status" value="1"/>
</dbReference>
<dbReference type="SUPFAM" id="SSF54631">
    <property type="entry name" value="CBS-domain pair"/>
    <property type="match status" value="1"/>
</dbReference>
<dbReference type="InterPro" id="IPR046342">
    <property type="entry name" value="CBS_dom_sf"/>
</dbReference>
<dbReference type="Pfam" id="PF04972">
    <property type="entry name" value="BON"/>
    <property type="match status" value="1"/>
</dbReference>
<dbReference type="PROSITE" id="PS51371">
    <property type="entry name" value="CBS"/>
    <property type="match status" value="2"/>
</dbReference>
<organism evidence="5 6">
    <name type="scientific">Enhydrobacter aerosaccus</name>
    <dbReference type="NCBI Taxonomy" id="225324"/>
    <lineage>
        <taxon>Bacteria</taxon>
        <taxon>Pseudomonadati</taxon>
        <taxon>Pseudomonadota</taxon>
        <taxon>Alphaproteobacteria</taxon>
        <taxon>Hyphomicrobiales</taxon>
        <taxon>Enhydrobacter</taxon>
    </lineage>
</organism>
<dbReference type="Pfam" id="PF00571">
    <property type="entry name" value="CBS"/>
    <property type="match status" value="2"/>
</dbReference>
<dbReference type="CDD" id="cd04586">
    <property type="entry name" value="CBS_pair_BON_assoc"/>
    <property type="match status" value="1"/>
</dbReference>
<dbReference type="STRING" id="225324.SAMN02745126_06107"/>
<dbReference type="RefSeq" id="WP_085937839.1">
    <property type="nucleotide sequence ID" value="NZ_FUWJ01000016.1"/>
</dbReference>
<dbReference type="EMBL" id="FUWJ01000016">
    <property type="protein sequence ID" value="SKA38799.1"/>
    <property type="molecule type" value="Genomic_DNA"/>
</dbReference>
<keyword evidence="6" id="KW-1185">Reference proteome</keyword>
<evidence type="ECO:0000256" key="1">
    <source>
        <dbReference type="ARBA" id="ARBA00023122"/>
    </source>
</evidence>
<protein>
    <submittedName>
        <fullName evidence="5">BON domain-containing protein</fullName>
    </submittedName>
</protein>
<dbReference type="Proteomes" id="UP000190092">
    <property type="component" value="Unassembled WGS sequence"/>
</dbReference>
<dbReference type="AlphaFoldDB" id="A0A1T4TF24"/>
<name>A0A1T4TF24_9HYPH</name>
<proteinExistence type="predicted"/>
<feature type="domain" description="CBS" evidence="4">
    <location>
        <begin position="7"/>
        <end position="64"/>
    </location>
</feature>
<dbReference type="InterPro" id="IPR051257">
    <property type="entry name" value="Diverse_CBS-Domain"/>
</dbReference>
<evidence type="ECO:0000259" key="4">
    <source>
        <dbReference type="PROSITE" id="PS51371"/>
    </source>
</evidence>
<dbReference type="PANTHER" id="PTHR43080">
    <property type="entry name" value="CBS DOMAIN-CONTAINING PROTEIN CBSX3, MITOCHONDRIAL"/>
    <property type="match status" value="1"/>
</dbReference>
<dbReference type="PIRSF" id="PIRSF036990">
    <property type="entry name" value="UCP036990_CBS_BON"/>
    <property type="match status" value="1"/>
</dbReference>
<reference evidence="6" key="1">
    <citation type="submission" date="2017-02" db="EMBL/GenBank/DDBJ databases">
        <authorList>
            <person name="Varghese N."/>
            <person name="Submissions S."/>
        </authorList>
    </citation>
    <scope>NUCLEOTIDE SEQUENCE [LARGE SCALE GENOMIC DNA]</scope>
    <source>
        <strain evidence="6">ATCC 27094</strain>
    </source>
</reference>
<dbReference type="SMART" id="SM00116">
    <property type="entry name" value="CBS"/>
    <property type="match status" value="2"/>
</dbReference>
<keyword evidence="1 2" id="KW-0129">CBS domain</keyword>
<dbReference type="PANTHER" id="PTHR43080:SF26">
    <property type="entry name" value="REGULATORY PROTEIN"/>
    <property type="match status" value="1"/>
</dbReference>
<feature type="domain" description="CBS" evidence="4">
    <location>
        <begin position="93"/>
        <end position="149"/>
    </location>
</feature>
<dbReference type="PROSITE" id="PS50914">
    <property type="entry name" value="BON"/>
    <property type="match status" value="1"/>
</dbReference>
<dbReference type="Gene3D" id="3.30.1340.30">
    <property type="match status" value="1"/>
</dbReference>
<feature type="domain" description="BON" evidence="3">
    <location>
        <begin position="164"/>
        <end position="231"/>
    </location>
</feature>
<dbReference type="OrthoDB" id="9783590at2"/>
<dbReference type="InterPro" id="IPR007055">
    <property type="entry name" value="BON_dom"/>
</dbReference>
<evidence type="ECO:0000256" key="2">
    <source>
        <dbReference type="PROSITE-ProRule" id="PRU00703"/>
    </source>
</evidence>
<gene>
    <name evidence="5" type="ORF">SAMN02745126_06107</name>
</gene>
<evidence type="ECO:0000313" key="5">
    <source>
        <dbReference type="EMBL" id="SKA38799.1"/>
    </source>
</evidence>
<dbReference type="InterPro" id="IPR017080">
    <property type="entry name" value="UCP036990_CBS_BON"/>
</dbReference>
<evidence type="ECO:0000259" key="3">
    <source>
        <dbReference type="PROSITE" id="PS50914"/>
    </source>
</evidence>
<accession>A0A1T4TF24</accession>
<sequence>MRASDVMSKGVVSVPATATIYEAAELLVNTRVSGMPVMDEDGTMVGIVSEGDLIGHIEAETEAEPGLMHEIADDAAAAAAYVRTHSRRVTDVMTRNVVTCQQDTPVEEIAALMLQHKVKRIVVMDDDNVVGMVSRINLVQALITRSNTSPQQKTPVAPPPRPLSDAELRRHVEEAVKAHRWSTARTEVTVNGGIVHLWGVVADEAVQRAYRVAAESVPGVKDVMDHTHVVRPLAHRRRLIW</sequence>
<evidence type="ECO:0000313" key="6">
    <source>
        <dbReference type="Proteomes" id="UP000190092"/>
    </source>
</evidence>
<dbReference type="InterPro" id="IPR000644">
    <property type="entry name" value="CBS_dom"/>
</dbReference>